<keyword evidence="6" id="KW-0067">ATP-binding</keyword>
<dbReference type="HAMAP" id="MF_01886">
    <property type="entry name" value="tRNA_acetyltr_TmcA"/>
    <property type="match status" value="1"/>
</dbReference>
<feature type="domain" description="TmcA/NAT10 N-terminal" evidence="10">
    <location>
        <begin position="16"/>
        <end position="163"/>
    </location>
</feature>
<dbReference type="CDD" id="cd04301">
    <property type="entry name" value="NAT_SF"/>
    <property type="match status" value="1"/>
</dbReference>
<dbReference type="InterPro" id="IPR024914">
    <property type="entry name" value="tRNA_acetyltr_TmcA"/>
</dbReference>
<dbReference type="Pfam" id="PF08351">
    <property type="entry name" value="TmcA_N"/>
    <property type="match status" value="1"/>
</dbReference>
<dbReference type="InterPro" id="IPR038321">
    <property type="entry name" value="TmcA_C_sf"/>
</dbReference>
<evidence type="ECO:0000313" key="12">
    <source>
        <dbReference type="EMBL" id="PJE78756.1"/>
    </source>
</evidence>
<keyword evidence="5" id="KW-0547">Nucleotide-binding</keyword>
<dbReference type="SUPFAM" id="SSF55729">
    <property type="entry name" value="Acyl-CoA N-acyltransferases (Nat)"/>
    <property type="match status" value="1"/>
</dbReference>
<dbReference type="GO" id="GO:0005524">
    <property type="term" value="F:ATP binding"/>
    <property type="evidence" value="ECO:0007669"/>
    <property type="project" value="UniProtKB-KW"/>
</dbReference>
<accession>A0A2H9T6A5</accession>
<dbReference type="InterPro" id="IPR016181">
    <property type="entry name" value="Acyl_CoA_acyltransferase"/>
</dbReference>
<keyword evidence="4" id="KW-0819">tRNA processing</keyword>
<dbReference type="SUPFAM" id="SSF52540">
    <property type="entry name" value="P-loop containing nucleoside triphosphate hydrolases"/>
    <property type="match status" value="1"/>
</dbReference>
<dbReference type="Pfam" id="PF13718">
    <property type="entry name" value="GNAT_acetyltr_2"/>
    <property type="match status" value="1"/>
</dbReference>
<gene>
    <name evidence="12" type="primary">tmcA</name>
    <name evidence="12" type="ORF">CI610_02294</name>
</gene>
<evidence type="ECO:0000259" key="9">
    <source>
        <dbReference type="Pfam" id="PF05127"/>
    </source>
</evidence>
<evidence type="ECO:0000256" key="3">
    <source>
        <dbReference type="ARBA" id="ARBA00022679"/>
    </source>
</evidence>
<dbReference type="GO" id="GO:1904812">
    <property type="term" value="P:rRNA acetylation involved in maturation of SSU-rRNA"/>
    <property type="evidence" value="ECO:0007669"/>
    <property type="project" value="TreeGrafter"/>
</dbReference>
<keyword evidence="1" id="KW-0963">Cytoplasm</keyword>
<keyword evidence="7" id="KW-0694">RNA-binding</keyword>
<feature type="domain" description="N-acetyltransferase" evidence="11">
    <location>
        <begin position="422"/>
        <end position="540"/>
    </location>
</feature>
<comment type="caution">
    <text evidence="12">The sequence shown here is derived from an EMBL/GenBank/DDBJ whole genome shotgun (WGS) entry which is preliminary data.</text>
</comment>
<dbReference type="Gene3D" id="3.40.50.300">
    <property type="entry name" value="P-loop containing nucleotide triphosphate hydrolases"/>
    <property type="match status" value="1"/>
</dbReference>
<dbReference type="GO" id="GO:0000049">
    <property type="term" value="F:tRNA binding"/>
    <property type="evidence" value="ECO:0007669"/>
    <property type="project" value="UniProtKB-KW"/>
</dbReference>
<evidence type="ECO:0000256" key="5">
    <source>
        <dbReference type="ARBA" id="ARBA00022741"/>
    </source>
</evidence>
<dbReference type="Gene3D" id="3.40.630.30">
    <property type="match status" value="1"/>
</dbReference>
<keyword evidence="8 12" id="KW-0012">Acyltransferase</keyword>
<dbReference type="GO" id="GO:1990883">
    <property type="term" value="F:18S rRNA cytidine N-acetyltransferase activity"/>
    <property type="evidence" value="ECO:0007669"/>
    <property type="project" value="TreeGrafter"/>
</dbReference>
<proteinExistence type="inferred from homology"/>
<dbReference type="Pfam" id="PF05127">
    <property type="entry name" value="NAT10_TcmA_helicase"/>
    <property type="match status" value="1"/>
</dbReference>
<dbReference type="Gene3D" id="1.20.120.890">
    <property type="entry name" value="tRNA(Met) cytidine acetyltransferase, tail domain"/>
    <property type="match status" value="1"/>
</dbReference>
<dbReference type="InterPro" id="IPR013562">
    <property type="entry name" value="TmcA/NAT10_N"/>
</dbReference>
<dbReference type="InterPro" id="IPR032672">
    <property type="entry name" value="TmcA/NAT10/Kre33"/>
</dbReference>
<evidence type="ECO:0000256" key="8">
    <source>
        <dbReference type="ARBA" id="ARBA00023315"/>
    </source>
</evidence>
<organism evidence="12">
    <name type="scientific">invertebrate metagenome</name>
    <dbReference type="NCBI Taxonomy" id="1711999"/>
    <lineage>
        <taxon>unclassified sequences</taxon>
        <taxon>metagenomes</taxon>
        <taxon>organismal metagenomes</taxon>
    </lineage>
</organism>
<dbReference type="Gene3D" id="3.40.50.11040">
    <property type="match status" value="1"/>
</dbReference>
<evidence type="ECO:0000259" key="11">
    <source>
        <dbReference type="Pfam" id="PF13718"/>
    </source>
</evidence>
<dbReference type="EC" id="2.3.1.193" evidence="12"/>
<evidence type="ECO:0000256" key="4">
    <source>
        <dbReference type="ARBA" id="ARBA00022694"/>
    </source>
</evidence>
<evidence type="ECO:0000259" key="10">
    <source>
        <dbReference type="Pfam" id="PF08351"/>
    </source>
</evidence>
<evidence type="ECO:0000256" key="2">
    <source>
        <dbReference type="ARBA" id="ARBA00022555"/>
    </source>
</evidence>
<keyword evidence="2" id="KW-0820">tRNA-binding</keyword>
<sequence length="725" mass="80694">MRAVSVSFSLSGRVIDSLRQDAKQSGQRRLLVVSGRPSWCYLIAQQAEALFDGKDILWVGETGGKITPGVTVKQASRWLGKEINLLIFDGFSGIHPDALGLLSGTVKAGGLMLLLLPDIADLPDFNDPAHRLMAVYPTLPESVNGRYLKRLAGLIRQSKELSLICEGQAVRLQDPCIENNLSIEALEKEEPEGCITKEQVLAVEAVQRVVKGHRRRPLVLTADRGRGKSASLGIAAARLMKEREIMIRVTAPSYGAVATLFHHAAQILDVKDVSPSEMDWQQSRLAFTAPDALLQENKSADLLLVDEAAAIPEPLLEQILMRYARVVFSSTVHGYEGTGRGFAVRFFKTLDQRTPQWRRLHLEEPVRWAAGDPLEAFIFKALLLNAEPVNEHYLEDYCSDQAVFEVVDRDSLAEDETLLAEIFGLLVLAHYQTRPADLRYLLDGPNIRVFLWRYHQHVVAAVLVALEGNIEAPLSEAIYQGKRRVRGHLLPQSIAHHIGISQAPLLMGGRIMRIAVHPILQRQGVGSCLLSHVVHYLTTKNMDYVGSLFGATPDLLGFWGKNQFQVIRIGINRDAASGTYSAMVMKPLSGKGQDLFCQAHDHFRENFPWLLPESLQSLNSYLVIFLLRQSGAPSFVRVTNEDRQAVKAFVDGYRQYENVIASVKHIVFAVLTDQKNYVSDNKSDRSVLVWKVIQNMTWHQVAEKGGFSGYASAVKAVRNACAELF</sequence>
<evidence type="ECO:0000256" key="7">
    <source>
        <dbReference type="ARBA" id="ARBA00022884"/>
    </source>
</evidence>
<dbReference type="PANTHER" id="PTHR10925:SF5">
    <property type="entry name" value="RNA CYTIDINE ACETYLTRANSFERASE"/>
    <property type="match status" value="1"/>
</dbReference>
<dbReference type="GO" id="GO:0051392">
    <property type="term" value="F:tRNA cytidine N4-acetyltransferase activity"/>
    <property type="evidence" value="ECO:0007669"/>
    <property type="project" value="InterPro"/>
</dbReference>
<dbReference type="GO" id="GO:0002101">
    <property type="term" value="P:tRNA wobble cytosine modification"/>
    <property type="evidence" value="ECO:0007669"/>
    <property type="project" value="InterPro"/>
</dbReference>
<dbReference type="AlphaFoldDB" id="A0A2H9T6A5"/>
<protein>
    <submittedName>
        <fullName evidence="12">tRNA(Met) cytidine acetyltransferase TmcA</fullName>
        <ecNumber evidence="12">2.3.1.193</ecNumber>
    </submittedName>
</protein>
<dbReference type="PANTHER" id="PTHR10925">
    <property type="entry name" value="N-ACETYLTRANSFERASE 10"/>
    <property type="match status" value="1"/>
</dbReference>
<dbReference type="GO" id="GO:0051391">
    <property type="term" value="P:tRNA acetylation"/>
    <property type="evidence" value="ECO:0007669"/>
    <property type="project" value="InterPro"/>
</dbReference>
<dbReference type="InterPro" id="IPR007807">
    <property type="entry name" value="TcmA/NAT10_helicase"/>
</dbReference>
<feature type="domain" description="TcmA/NAT10 helicase" evidence="9">
    <location>
        <begin position="219"/>
        <end position="385"/>
    </location>
</feature>
<dbReference type="InterPro" id="IPR027417">
    <property type="entry name" value="P-loop_NTPase"/>
</dbReference>
<reference evidence="12" key="1">
    <citation type="journal article" date="2017" name="Appl. Environ. Microbiol.">
        <title>Molecular characterization of an Endozoicomonas-like organism causing infection in king scallop Pecten maximus L.</title>
        <authorList>
            <person name="Cano I."/>
            <person name="van Aerle R."/>
            <person name="Ross S."/>
            <person name="Verner-Jeffreys D.W."/>
            <person name="Paley R.K."/>
            <person name="Rimmer G."/>
            <person name="Ryder D."/>
            <person name="Hooper P."/>
            <person name="Stone D."/>
            <person name="Feist S.W."/>
        </authorList>
    </citation>
    <scope>NUCLEOTIDE SEQUENCE</scope>
</reference>
<name>A0A2H9T6A5_9ZZZZ</name>
<evidence type="ECO:0000256" key="6">
    <source>
        <dbReference type="ARBA" id="ARBA00022840"/>
    </source>
</evidence>
<keyword evidence="3 12" id="KW-0808">Transferase</keyword>
<evidence type="ECO:0000256" key="1">
    <source>
        <dbReference type="ARBA" id="ARBA00022490"/>
    </source>
</evidence>
<dbReference type="EMBL" id="NSIT01000132">
    <property type="protein sequence ID" value="PJE78756.1"/>
    <property type="molecule type" value="Genomic_DNA"/>
</dbReference>
<dbReference type="InterPro" id="IPR000182">
    <property type="entry name" value="GNAT_dom"/>
</dbReference>